<accession>A0A3B0MWT6</accession>
<dbReference type="VEuPathDB" id="PiroplasmaDB:TA21320"/>
<dbReference type="Gene3D" id="2.102.10.10">
    <property type="entry name" value="Rieske [2Fe-2S] iron-sulphur domain"/>
    <property type="match status" value="1"/>
</dbReference>
<gene>
    <name evidence="3" type="ORF">TAT_000035000</name>
    <name evidence="4" type="ORF">TAV_000034600</name>
</gene>
<dbReference type="SUPFAM" id="SSF50022">
    <property type="entry name" value="ISP domain"/>
    <property type="match status" value="1"/>
</dbReference>
<evidence type="ECO:0000313" key="4">
    <source>
        <dbReference type="EMBL" id="SVP89649.1"/>
    </source>
</evidence>
<reference evidence="4" key="1">
    <citation type="submission" date="2018-07" db="EMBL/GenBank/DDBJ databases">
        <authorList>
            <person name="Quirk P.G."/>
            <person name="Krulwich T.A."/>
        </authorList>
    </citation>
    <scope>NUCLEOTIDE SEQUENCE</scope>
    <source>
        <strain evidence="4">Anand</strain>
    </source>
</reference>
<dbReference type="Pfam" id="PF22543">
    <property type="entry name" value="Rieske_4"/>
    <property type="match status" value="1"/>
</dbReference>
<dbReference type="InterPro" id="IPR036922">
    <property type="entry name" value="Rieske_2Fe-2S_sf"/>
</dbReference>
<dbReference type="AlphaFoldDB" id="A0A3B0MWT6"/>
<sequence length="109" mass="12850">MSNFILRYSIIKKNCIFTEDIEEILGQPCIRCPQHKYVISIETGESFYRPVEVVHEEERGRIRRKVVLLDWKSKGICQRTHELKVENGKVYVKLNDSTEELASDKYAFL</sequence>
<dbReference type="EMBL" id="UIVT01000001">
    <property type="protein sequence ID" value="SVP88488.1"/>
    <property type="molecule type" value="Genomic_DNA"/>
</dbReference>
<dbReference type="PANTHER" id="PTHR21496:SF0">
    <property type="entry name" value="RIESKE DOMAIN-CONTAINING PROTEIN"/>
    <property type="match status" value="1"/>
</dbReference>
<evidence type="ECO:0000256" key="1">
    <source>
        <dbReference type="ARBA" id="ARBA00034078"/>
    </source>
</evidence>
<feature type="domain" description="Soluble Rieske-type ferredoxin" evidence="2">
    <location>
        <begin position="18"/>
        <end position="96"/>
    </location>
</feature>
<protein>
    <recommendedName>
        <fullName evidence="2">Soluble Rieske-type ferredoxin domain-containing protein</fullName>
    </recommendedName>
</protein>
<dbReference type="PANTHER" id="PTHR21496">
    <property type="entry name" value="FERREDOXIN-RELATED"/>
    <property type="match status" value="1"/>
</dbReference>
<organism evidence="4">
    <name type="scientific">Theileria annulata</name>
    <dbReference type="NCBI Taxonomy" id="5874"/>
    <lineage>
        <taxon>Eukaryota</taxon>
        <taxon>Sar</taxon>
        <taxon>Alveolata</taxon>
        <taxon>Apicomplexa</taxon>
        <taxon>Aconoidasida</taxon>
        <taxon>Piroplasmida</taxon>
        <taxon>Theileriidae</taxon>
        <taxon>Theileria</taxon>
    </lineage>
</organism>
<dbReference type="GO" id="GO:0051537">
    <property type="term" value="F:2 iron, 2 sulfur cluster binding"/>
    <property type="evidence" value="ECO:0007669"/>
    <property type="project" value="InterPro"/>
</dbReference>
<dbReference type="EMBL" id="UIVS01000001">
    <property type="protein sequence ID" value="SVP89649.1"/>
    <property type="molecule type" value="Genomic_DNA"/>
</dbReference>
<comment type="cofactor">
    <cofactor evidence="1">
        <name>[2Fe-2S] cluster</name>
        <dbReference type="ChEBI" id="CHEBI:190135"/>
    </cofactor>
</comment>
<proteinExistence type="predicted"/>
<dbReference type="InterPro" id="IPR054716">
    <property type="entry name" value="Sol_Rieske_ferrdox_dom"/>
</dbReference>
<name>A0A3B0MWT6_THEAN</name>
<evidence type="ECO:0000259" key="2">
    <source>
        <dbReference type="Pfam" id="PF22543"/>
    </source>
</evidence>
<evidence type="ECO:0000313" key="3">
    <source>
        <dbReference type="EMBL" id="SVP88488.1"/>
    </source>
</evidence>